<reference evidence="5" key="1">
    <citation type="submission" date="2016-06" db="UniProtKB">
        <authorList>
            <consortium name="WormBaseParasite"/>
        </authorList>
    </citation>
    <scope>IDENTIFICATION</scope>
</reference>
<dbReference type="WBParaSite" id="GPUH_0000250001-mRNA-1">
    <property type="protein sequence ID" value="GPUH_0000250001-mRNA-1"/>
    <property type="gene ID" value="GPUH_0000250001"/>
</dbReference>
<evidence type="ECO:0000313" key="4">
    <source>
        <dbReference type="Proteomes" id="UP000271098"/>
    </source>
</evidence>
<comment type="similarity">
    <text evidence="2">Belongs to the YPP1 family.</text>
</comment>
<evidence type="ECO:0000313" key="5">
    <source>
        <dbReference type="WBParaSite" id="GPUH_0000250001-mRNA-1"/>
    </source>
</evidence>
<organism evidence="5">
    <name type="scientific">Gongylonema pulchrum</name>
    <dbReference type="NCBI Taxonomy" id="637853"/>
    <lineage>
        <taxon>Eukaryota</taxon>
        <taxon>Metazoa</taxon>
        <taxon>Ecdysozoa</taxon>
        <taxon>Nematoda</taxon>
        <taxon>Chromadorea</taxon>
        <taxon>Rhabditida</taxon>
        <taxon>Spirurina</taxon>
        <taxon>Spiruromorpha</taxon>
        <taxon>Spiruroidea</taxon>
        <taxon>Gongylonematidae</taxon>
        <taxon>Gongylonema</taxon>
    </lineage>
</organism>
<dbReference type="EMBL" id="UYRT01003782">
    <property type="protein sequence ID" value="VDK34583.1"/>
    <property type="molecule type" value="Genomic_DNA"/>
</dbReference>
<keyword evidence="4" id="KW-1185">Reference proteome</keyword>
<dbReference type="AlphaFoldDB" id="A0A183D1A4"/>
<name>A0A183D1A4_9BILA</name>
<dbReference type="OrthoDB" id="29013at2759"/>
<dbReference type="Proteomes" id="UP000271098">
    <property type="component" value="Unassembled WGS sequence"/>
</dbReference>
<reference evidence="3 4" key="2">
    <citation type="submission" date="2018-11" db="EMBL/GenBank/DDBJ databases">
        <authorList>
            <consortium name="Pathogen Informatics"/>
        </authorList>
    </citation>
    <scope>NUCLEOTIDE SEQUENCE [LARGE SCALE GENOMIC DNA]</scope>
</reference>
<dbReference type="InterPro" id="IPR011990">
    <property type="entry name" value="TPR-like_helical_dom_sf"/>
</dbReference>
<sequence length="248" mass="28290">MKFANDDKYLWFQFALTLLCHGRYVRASRILSQCLAIERHDDTVSHAEAAMKLCEGNWLSGRCVLLKAIALSVKAETIVRYSERKEMQLEAIKLFEKAASIDPHDDLAHYYCARQHAIARDLQAARDWCERTLELNPEMPSAVMLLALIFTAQKDYKGALELIIDALDDFPSSYPLFPKLIVAGRVDEALSTSQRLLYFWKRRQPSPLEESSAQISRTGTGILPAYIQNILFFSQVPSVCDFWFSCSQ</sequence>
<accession>A0A183D1A4</accession>
<dbReference type="Gene3D" id="1.25.40.10">
    <property type="entry name" value="Tetratricopeptide repeat domain"/>
    <property type="match status" value="1"/>
</dbReference>
<dbReference type="SUPFAM" id="SSF48452">
    <property type="entry name" value="TPR-like"/>
    <property type="match status" value="1"/>
</dbReference>
<evidence type="ECO:0000313" key="3">
    <source>
        <dbReference type="EMBL" id="VDK34583.1"/>
    </source>
</evidence>
<dbReference type="PANTHER" id="PTHR23083">
    <property type="entry name" value="TETRATRICOPEPTIDE REPEAT PROTEIN, TPR"/>
    <property type="match status" value="1"/>
</dbReference>
<protein>
    <submittedName>
        <fullName evidence="5">TPR_REGION domain-containing protein</fullName>
    </submittedName>
</protein>
<proteinExistence type="inferred from homology"/>
<dbReference type="PANTHER" id="PTHR23083:SF464">
    <property type="entry name" value="TETRATRICOPEPTIDE REPEAT DOMAIN 7, ISOFORM A"/>
    <property type="match status" value="1"/>
</dbReference>
<comment type="function">
    <text evidence="1">Involved in endocytosis.</text>
</comment>
<dbReference type="InterPro" id="IPR051722">
    <property type="entry name" value="Endocytosis_PI4K-reg_protein"/>
</dbReference>
<evidence type="ECO:0000256" key="2">
    <source>
        <dbReference type="ARBA" id="ARBA00038251"/>
    </source>
</evidence>
<gene>
    <name evidence="3" type="ORF">GPUH_LOCUS2495</name>
</gene>
<evidence type="ECO:0000256" key="1">
    <source>
        <dbReference type="ARBA" id="ARBA00002550"/>
    </source>
</evidence>